<protein>
    <recommendedName>
        <fullName evidence="4">Cystatin domain-containing protein</fullName>
    </recommendedName>
</protein>
<feature type="non-terminal residue" evidence="2">
    <location>
        <position position="1"/>
    </location>
</feature>
<reference evidence="3" key="1">
    <citation type="submission" date="2022-10" db="EMBL/GenBank/DDBJ databases">
        <title>Genome assembly of Pristionchus species.</title>
        <authorList>
            <person name="Yoshida K."/>
            <person name="Sommer R.J."/>
        </authorList>
    </citation>
    <scope>NUCLEOTIDE SEQUENCE [LARGE SCALE GENOMIC DNA]</scope>
    <source>
        <strain evidence="3">RS5460</strain>
    </source>
</reference>
<keyword evidence="1" id="KW-0732">Signal</keyword>
<proteinExistence type="predicted"/>
<evidence type="ECO:0000256" key="1">
    <source>
        <dbReference type="SAM" id="SignalP"/>
    </source>
</evidence>
<organism evidence="2 3">
    <name type="scientific">Pristionchus mayeri</name>
    <dbReference type="NCBI Taxonomy" id="1317129"/>
    <lineage>
        <taxon>Eukaryota</taxon>
        <taxon>Metazoa</taxon>
        <taxon>Ecdysozoa</taxon>
        <taxon>Nematoda</taxon>
        <taxon>Chromadorea</taxon>
        <taxon>Rhabditida</taxon>
        <taxon>Rhabditina</taxon>
        <taxon>Diplogasteromorpha</taxon>
        <taxon>Diplogasteroidea</taxon>
        <taxon>Neodiplogasteridae</taxon>
        <taxon>Pristionchus</taxon>
    </lineage>
</organism>
<feature type="chain" id="PRO_5042953454" description="Cystatin domain-containing protein" evidence="1">
    <location>
        <begin position="24"/>
        <end position="137"/>
    </location>
</feature>
<evidence type="ECO:0000313" key="2">
    <source>
        <dbReference type="EMBL" id="GMR52796.1"/>
    </source>
</evidence>
<sequence>CLLSLLSLIGVATSIILTGTVFCDEKNDKVTTQNATLYISTIKSDKNTYHGKHVMELVPNYWVDYNLRVDTDKSIFQETVSVEIKIIHNCNSQGPEKTVCYYLKDKSDYTVVRTHIQLSNNNPDPNTAMFNALPLPV</sequence>
<comment type="caution">
    <text evidence="2">The sequence shown here is derived from an EMBL/GenBank/DDBJ whole genome shotgun (WGS) entry which is preliminary data.</text>
</comment>
<gene>
    <name evidence="2" type="ORF">PMAYCL1PPCAC_22991</name>
</gene>
<dbReference type="AlphaFoldDB" id="A0AAN5CY00"/>
<dbReference type="EMBL" id="BTRK01000005">
    <property type="protein sequence ID" value="GMR52796.1"/>
    <property type="molecule type" value="Genomic_DNA"/>
</dbReference>
<evidence type="ECO:0008006" key="4">
    <source>
        <dbReference type="Google" id="ProtNLM"/>
    </source>
</evidence>
<accession>A0AAN5CY00</accession>
<keyword evidence="3" id="KW-1185">Reference proteome</keyword>
<feature type="non-terminal residue" evidence="2">
    <location>
        <position position="137"/>
    </location>
</feature>
<evidence type="ECO:0000313" key="3">
    <source>
        <dbReference type="Proteomes" id="UP001328107"/>
    </source>
</evidence>
<name>A0AAN5CY00_9BILA</name>
<feature type="signal peptide" evidence="1">
    <location>
        <begin position="1"/>
        <end position="23"/>
    </location>
</feature>
<dbReference type="Proteomes" id="UP001328107">
    <property type="component" value="Unassembled WGS sequence"/>
</dbReference>